<keyword evidence="1" id="KW-1133">Transmembrane helix</keyword>
<keyword evidence="1" id="KW-0472">Membrane</keyword>
<keyword evidence="1" id="KW-0812">Transmembrane</keyword>
<dbReference type="Pfam" id="PF04572">
    <property type="entry name" value="Gb3_synth"/>
    <property type="match status" value="1"/>
</dbReference>
<protein>
    <recommendedName>
        <fullName evidence="2">Alpha 1,4-glycosyltransferase domain-containing protein</fullName>
    </recommendedName>
</protein>
<dbReference type="AlphaFoldDB" id="A0A2I0HS40"/>
<comment type="caution">
    <text evidence="3">The sequence shown here is derived from an EMBL/GenBank/DDBJ whole genome shotgun (WGS) entry which is preliminary data.</text>
</comment>
<evidence type="ECO:0000313" key="3">
    <source>
        <dbReference type="EMBL" id="PKI34529.1"/>
    </source>
</evidence>
<keyword evidence="4" id="KW-1185">Reference proteome</keyword>
<dbReference type="Gene3D" id="3.90.550.20">
    <property type="match status" value="1"/>
</dbReference>
<dbReference type="Pfam" id="PF04488">
    <property type="entry name" value="Gly_transf_sug"/>
    <property type="match status" value="1"/>
</dbReference>
<dbReference type="InterPro" id="IPR007577">
    <property type="entry name" value="GlycoTrfase_DXD_sugar-bd_CS"/>
</dbReference>
<dbReference type="EMBL" id="PGOL01005841">
    <property type="protein sequence ID" value="PKI34529.1"/>
    <property type="molecule type" value="Genomic_DNA"/>
</dbReference>
<dbReference type="InterPro" id="IPR044789">
    <property type="entry name" value="Put_A1-4-GlycosylTfrase_plant"/>
</dbReference>
<evidence type="ECO:0000313" key="4">
    <source>
        <dbReference type="Proteomes" id="UP000233551"/>
    </source>
</evidence>
<feature type="domain" description="Alpha 1,4-glycosyltransferase" evidence="2">
    <location>
        <begin position="319"/>
        <end position="394"/>
    </location>
</feature>
<proteinExistence type="predicted"/>
<dbReference type="Proteomes" id="UP000233551">
    <property type="component" value="Unassembled WGS sequence"/>
</dbReference>
<sequence>MKKAPHGTKKVPLKKSFKRLICRVQIPTFLTIFCLMVLMIIYADEVISNLYPGSNIALERYATPGPFLASYQTSEWAERFHGRRVMKFFEQDECTPRFFMTWLLPAKQFGPREFLSIDSLFKAHPSGCLLIISSSMDSIHGLRILKPLIRKGFRMLSVTPDLLFLVENTPARAWFKGRKDGKRDPGVISLGQNLSNLMRLAFLDRYGGAYMDTDFIVLRKFDGFRNTIGAQTMEVVSSNGTTSHLTLNNAVLVFGPEQPLVYKFLEEFASTFNGSKWGFKGTSLGDWDCQEAWIEARTGHRPYRRGQLHGSATVSVLSSDNYTVLPPEAFYPVDWNRIRKLFRRPRSKSEAQWVKDQVVRLSRIAYGVVHLWNRRSRRLRIEEGSVMERLMLDHRVFFFFFFVKFLRDKRCFGSANRARPCSGLLEPCS</sequence>
<dbReference type="InterPro" id="IPR007652">
    <property type="entry name" value="A1-4-GlycosylTfrase_dom"/>
</dbReference>
<evidence type="ECO:0000259" key="2">
    <source>
        <dbReference type="Pfam" id="PF04572"/>
    </source>
</evidence>
<dbReference type="PANTHER" id="PTHR46781:SF8">
    <property type="entry name" value="ALPHA 1,4-GLYCOSYLTRANSFERASE FAMILY PROTEIN"/>
    <property type="match status" value="1"/>
</dbReference>
<gene>
    <name evidence="3" type="ORF">CRG98_045066</name>
</gene>
<accession>A0A2I0HS40</accession>
<dbReference type="PANTHER" id="PTHR46781">
    <property type="entry name" value="ALPHA 1,4-GLYCOSYLTRANSFERASE FAMILY PROTEIN"/>
    <property type="match status" value="1"/>
</dbReference>
<reference evidence="3 4" key="1">
    <citation type="submission" date="2017-11" db="EMBL/GenBank/DDBJ databases">
        <title>De-novo sequencing of pomegranate (Punica granatum L.) genome.</title>
        <authorList>
            <person name="Akparov Z."/>
            <person name="Amiraslanov A."/>
            <person name="Hajiyeva S."/>
            <person name="Abbasov M."/>
            <person name="Kaur K."/>
            <person name="Hamwieh A."/>
            <person name="Solovyev V."/>
            <person name="Salamov A."/>
            <person name="Braich B."/>
            <person name="Kosarev P."/>
            <person name="Mahmoud A."/>
            <person name="Hajiyev E."/>
            <person name="Babayeva S."/>
            <person name="Izzatullayeva V."/>
            <person name="Mammadov A."/>
            <person name="Mammadov A."/>
            <person name="Sharifova S."/>
            <person name="Ojaghi J."/>
            <person name="Eynullazada K."/>
            <person name="Bayramov B."/>
            <person name="Abdulazimova A."/>
            <person name="Shahmuradov I."/>
        </authorList>
    </citation>
    <scope>NUCLEOTIDE SEQUENCE [LARGE SCALE GENOMIC DNA]</scope>
    <source>
        <strain evidence="4">cv. AG2017</strain>
        <tissue evidence="3">Leaf</tissue>
    </source>
</reference>
<dbReference type="STRING" id="22663.A0A2I0HS40"/>
<evidence type="ECO:0000256" key="1">
    <source>
        <dbReference type="SAM" id="Phobius"/>
    </source>
</evidence>
<name>A0A2I0HS40_PUNGR</name>
<dbReference type="SUPFAM" id="SSF53448">
    <property type="entry name" value="Nucleotide-diphospho-sugar transferases"/>
    <property type="match status" value="1"/>
</dbReference>
<feature type="transmembrane region" description="Helical" evidence="1">
    <location>
        <begin position="20"/>
        <end position="42"/>
    </location>
</feature>
<organism evidence="3 4">
    <name type="scientific">Punica granatum</name>
    <name type="common">Pomegranate</name>
    <dbReference type="NCBI Taxonomy" id="22663"/>
    <lineage>
        <taxon>Eukaryota</taxon>
        <taxon>Viridiplantae</taxon>
        <taxon>Streptophyta</taxon>
        <taxon>Embryophyta</taxon>
        <taxon>Tracheophyta</taxon>
        <taxon>Spermatophyta</taxon>
        <taxon>Magnoliopsida</taxon>
        <taxon>eudicotyledons</taxon>
        <taxon>Gunneridae</taxon>
        <taxon>Pentapetalae</taxon>
        <taxon>rosids</taxon>
        <taxon>malvids</taxon>
        <taxon>Myrtales</taxon>
        <taxon>Lythraceae</taxon>
        <taxon>Punica</taxon>
    </lineage>
</organism>
<dbReference type="InterPro" id="IPR029044">
    <property type="entry name" value="Nucleotide-diphossugar_trans"/>
</dbReference>